<evidence type="ECO:0000256" key="1">
    <source>
        <dbReference type="SAM" id="MobiDB-lite"/>
    </source>
</evidence>
<organism evidence="2 3">
    <name type="scientific">Acorus calamus</name>
    <name type="common">Sweet flag</name>
    <dbReference type="NCBI Taxonomy" id="4465"/>
    <lineage>
        <taxon>Eukaryota</taxon>
        <taxon>Viridiplantae</taxon>
        <taxon>Streptophyta</taxon>
        <taxon>Embryophyta</taxon>
        <taxon>Tracheophyta</taxon>
        <taxon>Spermatophyta</taxon>
        <taxon>Magnoliopsida</taxon>
        <taxon>Liliopsida</taxon>
        <taxon>Acoraceae</taxon>
        <taxon>Acorus</taxon>
    </lineage>
</organism>
<proteinExistence type="predicted"/>
<comment type="caution">
    <text evidence="2">The sequence shown here is derived from an EMBL/GenBank/DDBJ whole genome shotgun (WGS) entry which is preliminary data.</text>
</comment>
<dbReference type="AlphaFoldDB" id="A0AAV9EBC0"/>
<evidence type="ECO:0000313" key="2">
    <source>
        <dbReference type="EMBL" id="KAK1310684.1"/>
    </source>
</evidence>
<dbReference type="Pfam" id="PF14009">
    <property type="entry name" value="PADRE"/>
    <property type="match status" value="1"/>
</dbReference>
<feature type="region of interest" description="Disordered" evidence="1">
    <location>
        <begin position="100"/>
        <end position="145"/>
    </location>
</feature>
<gene>
    <name evidence="2" type="ORF">QJS10_CPA08g01647</name>
</gene>
<keyword evidence="3" id="KW-1185">Reference proteome</keyword>
<dbReference type="PANTHER" id="PTHR33413">
    <property type="entry name" value="EXPRESSED PROTEIN"/>
    <property type="match status" value="1"/>
</dbReference>
<dbReference type="Proteomes" id="UP001180020">
    <property type="component" value="Unassembled WGS sequence"/>
</dbReference>
<dbReference type="InterPro" id="IPR025322">
    <property type="entry name" value="PADRE_dom"/>
</dbReference>
<evidence type="ECO:0000313" key="3">
    <source>
        <dbReference type="Proteomes" id="UP001180020"/>
    </source>
</evidence>
<feature type="compositionally biased region" description="Basic and acidic residues" evidence="1">
    <location>
        <begin position="101"/>
        <end position="111"/>
    </location>
</feature>
<accession>A0AAV9EBC0</accession>
<reference evidence="2" key="1">
    <citation type="journal article" date="2023" name="Nat. Commun.">
        <title>Diploid and tetraploid genomes of Acorus and the evolution of monocots.</title>
        <authorList>
            <person name="Ma L."/>
            <person name="Liu K.W."/>
            <person name="Li Z."/>
            <person name="Hsiao Y.Y."/>
            <person name="Qi Y."/>
            <person name="Fu T."/>
            <person name="Tang G.D."/>
            <person name="Zhang D."/>
            <person name="Sun W.H."/>
            <person name="Liu D.K."/>
            <person name="Li Y."/>
            <person name="Chen G.Z."/>
            <person name="Liu X.D."/>
            <person name="Liao X.Y."/>
            <person name="Jiang Y.T."/>
            <person name="Yu X."/>
            <person name="Hao Y."/>
            <person name="Huang J."/>
            <person name="Zhao X.W."/>
            <person name="Ke S."/>
            <person name="Chen Y.Y."/>
            <person name="Wu W.L."/>
            <person name="Hsu J.L."/>
            <person name="Lin Y.F."/>
            <person name="Huang M.D."/>
            <person name="Li C.Y."/>
            <person name="Huang L."/>
            <person name="Wang Z.W."/>
            <person name="Zhao X."/>
            <person name="Zhong W.Y."/>
            <person name="Peng D.H."/>
            <person name="Ahmad S."/>
            <person name="Lan S."/>
            <person name="Zhang J.S."/>
            <person name="Tsai W.C."/>
            <person name="Van de Peer Y."/>
            <person name="Liu Z.J."/>
        </authorList>
    </citation>
    <scope>NUCLEOTIDE SEQUENCE</scope>
    <source>
        <strain evidence="2">CP</strain>
    </source>
</reference>
<reference evidence="2" key="2">
    <citation type="submission" date="2023-06" db="EMBL/GenBank/DDBJ databases">
        <authorList>
            <person name="Ma L."/>
            <person name="Liu K.-W."/>
            <person name="Li Z."/>
            <person name="Hsiao Y.-Y."/>
            <person name="Qi Y."/>
            <person name="Fu T."/>
            <person name="Tang G."/>
            <person name="Zhang D."/>
            <person name="Sun W.-H."/>
            <person name="Liu D.-K."/>
            <person name="Li Y."/>
            <person name="Chen G.-Z."/>
            <person name="Liu X.-D."/>
            <person name="Liao X.-Y."/>
            <person name="Jiang Y.-T."/>
            <person name="Yu X."/>
            <person name="Hao Y."/>
            <person name="Huang J."/>
            <person name="Zhao X.-W."/>
            <person name="Ke S."/>
            <person name="Chen Y.-Y."/>
            <person name="Wu W.-L."/>
            <person name="Hsu J.-L."/>
            <person name="Lin Y.-F."/>
            <person name="Huang M.-D."/>
            <person name="Li C.-Y."/>
            <person name="Huang L."/>
            <person name="Wang Z.-W."/>
            <person name="Zhao X."/>
            <person name="Zhong W.-Y."/>
            <person name="Peng D.-H."/>
            <person name="Ahmad S."/>
            <person name="Lan S."/>
            <person name="Zhang J.-S."/>
            <person name="Tsai W.-C."/>
            <person name="Van De Peer Y."/>
            <person name="Liu Z.-J."/>
        </authorList>
    </citation>
    <scope>NUCLEOTIDE SEQUENCE</scope>
    <source>
        <strain evidence="2">CP</strain>
        <tissue evidence="2">Leaves</tissue>
    </source>
</reference>
<sequence length="166" mass="17768">MGNCQASDAATAVVHHPGGRVERLYWPTLAWELMRSNPGHYVALVTLSAAASSAGEGGGGGGGGARVAARVKLLRPKDTLMLGHVYRLVTTQEVMKGLRARKQEKARRGAQEGDSDLVDPDKLNQTTQAPTTEDKSRLKNSQSVGGIGNGVHRCRAYRRVECEAMC</sequence>
<protein>
    <submittedName>
        <fullName evidence="2">Uncharacterized protein</fullName>
    </submittedName>
</protein>
<dbReference type="PANTHER" id="PTHR33413:SF35">
    <property type="entry name" value="OS09G0381600 PROTEIN"/>
    <property type="match status" value="1"/>
</dbReference>
<dbReference type="EMBL" id="JAUJYO010000008">
    <property type="protein sequence ID" value="KAK1310684.1"/>
    <property type="molecule type" value="Genomic_DNA"/>
</dbReference>
<name>A0AAV9EBC0_ACOCL</name>